<dbReference type="AlphaFoldDB" id="A0AAR2LRF2"/>
<dbReference type="GeneTree" id="ENSGT00970000194355"/>
<reference evidence="1 2" key="1">
    <citation type="submission" date="2020-10" db="EMBL/GenBank/DDBJ databases">
        <title>Pygocentrus nattereri (red-bellied piranha) genome, fPygNat1, primary haplotype.</title>
        <authorList>
            <person name="Myers G."/>
            <person name="Meyer A."/>
            <person name="Karagic N."/>
            <person name="Pippel M."/>
            <person name="Winkler S."/>
            <person name="Tracey A."/>
            <person name="Wood J."/>
            <person name="Formenti G."/>
            <person name="Howe K."/>
            <person name="Fedrigo O."/>
            <person name="Jarvis E.D."/>
        </authorList>
    </citation>
    <scope>NUCLEOTIDE SEQUENCE [LARGE SCALE GENOMIC DNA]</scope>
</reference>
<dbReference type="Proteomes" id="UP001501920">
    <property type="component" value="Chromosome 4"/>
</dbReference>
<evidence type="ECO:0000313" key="2">
    <source>
        <dbReference type="Proteomes" id="UP001501920"/>
    </source>
</evidence>
<reference evidence="1" key="2">
    <citation type="submission" date="2025-08" db="UniProtKB">
        <authorList>
            <consortium name="Ensembl"/>
        </authorList>
    </citation>
    <scope>IDENTIFICATION</scope>
</reference>
<protein>
    <recommendedName>
        <fullName evidence="3">Histone H2A/H2B/H3 domain-containing protein</fullName>
    </recommendedName>
</protein>
<accession>A0AAR2LRF2</accession>
<evidence type="ECO:0000313" key="1">
    <source>
        <dbReference type="Ensembl" id="ENSPNAP00000077309.1"/>
    </source>
</evidence>
<organism evidence="1 2">
    <name type="scientific">Pygocentrus nattereri</name>
    <name type="common">Red-bellied piranha</name>
    <dbReference type="NCBI Taxonomy" id="42514"/>
    <lineage>
        <taxon>Eukaryota</taxon>
        <taxon>Metazoa</taxon>
        <taxon>Chordata</taxon>
        <taxon>Craniata</taxon>
        <taxon>Vertebrata</taxon>
        <taxon>Euteleostomi</taxon>
        <taxon>Actinopterygii</taxon>
        <taxon>Neopterygii</taxon>
        <taxon>Teleostei</taxon>
        <taxon>Ostariophysi</taxon>
        <taxon>Characiformes</taxon>
        <taxon>Characoidei</taxon>
        <taxon>Pygocentrus</taxon>
    </lineage>
</organism>
<name>A0AAR2LRF2_PYGNA</name>
<dbReference type="Ensembl" id="ENSPNAT00000042732.1">
    <property type="protein sequence ID" value="ENSPNAP00000077309.1"/>
    <property type="gene ID" value="ENSPNAG00000032587.1"/>
</dbReference>
<sequence length="110" mass="12619">LLLTYSSFKKFIADQIDFFLETNSTSDVSNTTIWESLKAYLRGQIISYAAHKKKERSKRSTELIQQIADIDKRPDVGDHGNCIKSTSFPYLSLKLCLAYWPKLSQFGPDH</sequence>
<evidence type="ECO:0008006" key="3">
    <source>
        <dbReference type="Google" id="ProtNLM"/>
    </source>
</evidence>
<reference evidence="1" key="3">
    <citation type="submission" date="2025-09" db="UniProtKB">
        <authorList>
            <consortium name="Ensembl"/>
        </authorList>
    </citation>
    <scope>IDENTIFICATION</scope>
</reference>
<proteinExistence type="predicted"/>
<keyword evidence="2" id="KW-1185">Reference proteome</keyword>